<dbReference type="AlphaFoldDB" id="A0A0P1KY67"/>
<gene>
    <name evidence="6" type="primary">TDA11</name>
    <name evidence="8" type="ORF">LAQU0_S21e00364g</name>
</gene>
<feature type="compositionally biased region" description="Polar residues" evidence="7">
    <location>
        <begin position="40"/>
        <end position="53"/>
    </location>
</feature>
<keyword evidence="4 6" id="KW-0963">Cytoplasm</keyword>
<dbReference type="Pfam" id="PF17084">
    <property type="entry name" value="TDA11"/>
    <property type="match status" value="2"/>
</dbReference>
<feature type="compositionally biased region" description="Low complexity" evidence="7">
    <location>
        <begin position="108"/>
        <end position="128"/>
    </location>
</feature>
<comment type="subcellular location">
    <subcellularLocation>
        <location evidence="1 6">Cytoplasm</location>
    </subcellularLocation>
</comment>
<dbReference type="EMBL" id="LN890557">
    <property type="protein sequence ID" value="CUS24872.1"/>
    <property type="molecule type" value="Genomic_DNA"/>
</dbReference>
<evidence type="ECO:0000256" key="4">
    <source>
        <dbReference type="ARBA" id="ARBA00022490"/>
    </source>
</evidence>
<feature type="compositionally biased region" description="Polar residues" evidence="7">
    <location>
        <begin position="215"/>
        <end position="230"/>
    </location>
</feature>
<evidence type="ECO:0000313" key="8">
    <source>
        <dbReference type="EMBL" id="CUS24872.1"/>
    </source>
</evidence>
<feature type="compositionally biased region" description="Polar residues" evidence="7">
    <location>
        <begin position="70"/>
        <end position="85"/>
    </location>
</feature>
<feature type="region of interest" description="Disordered" evidence="7">
    <location>
        <begin position="1"/>
        <end position="131"/>
    </location>
</feature>
<evidence type="ECO:0000256" key="6">
    <source>
        <dbReference type="RuleBase" id="RU362140"/>
    </source>
</evidence>
<comment type="similarity">
    <text evidence="2 6">Belongs to the TDA11 family.</text>
</comment>
<evidence type="ECO:0000256" key="5">
    <source>
        <dbReference type="ARBA" id="ARBA00023054"/>
    </source>
</evidence>
<proteinExistence type="inferred from homology"/>
<feature type="region of interest" description="Disordered" evidence="7">
    <location>
        <begin position="267"/>
        <end position="305"/>
    </location>
</feature>
<feature type="compositionally biased region" description="Basic and acidic residues" evidence="7">
    <location>
        <begin position="370"/>
        <end position="383"/>
    </location>
</feature>
<dbReference type="GO" id="GO:0005737">
    <property type="term" value="C:cytoplasm"/>
    <property type="evidence" value="ECO:0007669"/>
    <property type="project" value="UniProtKB-SubCell"/>
</dbReference>
<evidence type="ECO:0000256" key="7">
    <source>
        <dbReference type="SAM" id="MobiDB-lite"/>
    </source>
</evidence>
<name>A0A0P1KY67_9SACH</name>
<dbReference type="Proteomes" id="UP000236544">
    <property type="component" value="Unassembled WGS sequence"/>
</dbReference>
<evidence type="ECO:0000256" key="2">
    <source>
        <dbReference type="ARBA" id="ARBA00008382"/>
    </source>
</evidence>
<feature type="region of interest" description="Disordered" evidence="7">
    <location>
        <begin position="196"/>
        <end position="236"/>
    </location>
</feature>
<keyword evidence="5 6" id="KW-0175">Coiled coil</keyword>
<evidence type="ECO:0000256" key="3">
    <source>
        <dbReference type="ARBA" id="ARBA00014140"/>
    </source>
</evidence>
<feature type="region of interest" description="Disordered" evidence="7">
    <location>
        <begin position="338"/>
        <end position="383"/>
    </location>
</feature>
<feature type="compositionally biased region" description="Basic and acidic residues" evidence="7">
    <location>
        <begin position="1"/>
        <end position="16"/>
    </location>
</feature>
<feature type="compositionally biased region" description="Low complexity" evidence="7">
    <location>
        <begin position="291"/>
        <end position="305"/>
    </location>
</feature>
<sequence length="383" mass="42328">MSKLDGFIEEHDRESNIDSSARLESTKLSPKAGSPRQRTRQNGVKSPIVQPQATPAKPSEQEHPLKETPTRTTVNGKMTRSNTLKRLSLIQPVISPETTPKEHRQQQVARNRSRSVVSVHSRSSSSASEQLADATKDVNALLQLLANKELELLETKHKIEELKKTLTQEEKALLRQTHELQDLKTQVSKTLNSGIDEQKQQQNHSSHHSPNQSSLAVPTSHTSSNESRPTQAKKESVWTKPLSFLNQFDQLIQHELEKKLNWDEVASPEKTPGAESGALPGRSASPASQYNSSIANNNSNNINNNNWGRSNEDVLGNMSSSLWSFVSDVKTGLLGINEEEEEEGSGEAPAAAGNGGNNNQLRFVGNKNNSEVELKDYNTSKRL</sequence>
<accession>A0A0P1KY67</accession>
<evidence type="ECO:0000256" key="1">
    <source>
        <dbReference type="ARBA" id="ARBA00004496"/>
    </source>
</evidence>
<reference evidence="9" key="1">
    <citation type="submission" date="2015-10" db="EMBL/GenBank/DDBJ databases">
        <authorList>
            <person name="Devillers H."/>
        </authorList>
    </citation>
    <scope>NUCLEOTIDE SEQUENCE [LARGE SCALE GENOMIC DNA]</scope>
</reference>
<dbReference type="InterPro" id="IPR031388">
    <property type="entry name" value="Tda11"/>
</dbReference>
<feature type="compositionally biased region" description="Basic and acidic residues" evidence="7">
    <location>
        <begin position="59"/>
        <end position="69"/>
    </location>
</feature>
<dbReference type="OrthoDB" id="4036304at2759"/>
<protein>
    <recommendedName>
        <fullName evidence="3 6">Topoisomerase I damage affected protein 11</fullName>
    </recommendedName>
</protein>
<evidence type="ECO:0000313" key="9">
    <source>
        <dbReference type="Proteomes" id="UP000236544"/>
    </source>
</evidence>
<feature type="compositionally biased region" description="Low complexity" evidence="7">
    <location>
        <begin position="200"/>
        <end position="214"/>
    </location>
</feature>
<keyword evidence="9" id="KW-1185">Reference proteome</keyword>
<feature type="coiled-coil region" evidence="6">
    <location>
        <begin position="131"/>
        <end position="186"/>
    </location>
</feature>
<organism evidence="8 9">
    <name type="scientific">Lachancea quebecensis</name>
    <dbReference type="NCBI Taxonomy" id="1654605"/>
    <lineage>
        <taxon>Eukaryota</taxon>
        <taxon>Fungi</taxon>
        <taxon>Dikarya</taxon>
        <taxon>Ascomycota</taxon>
        <taxon>Saccharomycotina</taxon>
        <taxon>Saccharomycetes</taxon>
        <taxon>Saccharomycetales</taxon>
        <taxon>Saccharomycetaceae</taxon>
        <taxon>Lachancea</taxon>
    </lineage>
</organism>
<feature type="compositionally biased region" description="Polar residues" evidence="7">
    <location>
        <begin position="17"/>
        <end position="28"/>
    </location>
</feature>